<evidence type="ECO:0000313" key="5">
    <source>
        <dbReference type="Proteomes" id="UP000050795"/>
    </source>
</evidence>
<dbReference type="GO" id="GO:0006412">
    <property type="term" value="P:translation"/>
    <property type="evidence" value="ECO:0007669"/>
    <property type="project" value="InterPro"/>
</dbReference>
<evidence type="ECO:0000256" key="1">
    <source>
        <dbReference type="ARBA" id="ARBA00008434"/>
    </source>
</evidence>
<evidence type="ECO:0000313" key="6">
    <source>
        <dbReference type="WBParaSite" id="TREG1_106870.1"/>
    </source>
</evidence>
<dbReference type="WBParaSite" id="TREG1_106870.1">
    <property type="protein sequence ID" value="TREG1_106870.1"/>
    <property type="gene ID" value="TREG1_106870"/>
</dbReference>
<keyword evidence="5" id="KW-1185">Reference proteome</keyword>
<dbReference type="PANTHER" id="PTHR11885">
    <property type="entry name" value="RIBOSOMAL PROTEIN S15P/S13E"/>
    <property type="match status" value="1"/>
</dbReference>
<name>A0AA85IW27_TRIRE</name>
<dbReference type="Proteomes" id="UP000050795">
    <property type="component" value="Unassembled WGS sequence"/>
</dbReference>
<proteinExistence type="inferred from homology"/>
<dbReference type="PANTHER" id="PTHR11885:SF6">
    <property type="entry name" value="SMALL RIBOSOMAL SUBUNIT PROTEIN US15"/>
    <property type="match status" value="1"/>
</dbReference>
<accession>A0AA85IW27</accession>
<reference evidence="5" key="1">
    <citation type="submission" date="2022-06" db="EMBL/GenBank/DDBJ databases">
        <authorList>
            <person name="Berger JAMES D."/>
            <person name="Berger JAMES D."/>
        </authorList>
    </citation>
    <scope>NUCLEOTIDE SEQUENCE [LARGE SCALE GENOMIC DNA]</scope>
</reference>
<feature type="domain" description="Small ribosomal subunit protein uS15 N-terminal" evidence="4">
    <location>
        <begin position="1"/>
        <end position="51"/>
    </location>
</feature>
<dbReference type="GO" id="GO:0003735">
    <property type="term" value="F:structural constituent of ribosome"/>
    <property type="evidence" value="ECO:0007669"/>
    <property type="project" value="InterPro"/>
</dbReference>
<dbReference type="AlphaFoldDB" id="A0AA85IW27"/>
<comment type="similarity">
    <text evidence="1">Belongs to the universal ribosomal protein uS15 family.</text>
</comment>
<dbReference type="SMART" id="SM01386">
    <property type="entry name" value="Ribosomal_S13_N"/>
    <property type="match status" value="1"/>
</dbReference>
<keyword evidence="3" id="KW-0687">Ribonucleoprotein</keyword>
<dbReference type="GO" id="GO:0022627">
    <property type="term" value="C:cytosolic small ribosomal subunit"/>
    <property type="evidence" value="ECO:0007669"/>
    <property type="project" value="TreeGrafter"/>
</dbReference>
<dbReference type="GO" id="GO:0070181">
    <property type="term" value="F:small ribosomal subunit rRNA binding"/>
    <property type="evidence" value="ECO:0007669"/>
    <property type="project" value="TreeGrafter"/>
</dbReference>
<dbReference type="InterPro" id="IPR023029">
    <property type="entry name" value="Ribosomal_uS15_arc_euk"/>
</dbReference>
<organism evidence="5 6">
    <name type="scientific">Trichobilharzia regenti</name>
    <name type="common">Nasal bird schistosome</name>
    <dbReference type="NCBI Taxonomy" id="157069"/>
    <lineage>
        <taxon>Eukaryota</taxon>
        <taxon>Metazoa</taxon>
        <taxon>Spiralia</taxon>
        <taxon>Lophotrochozoa</taxon>
        <taxon>Platyhelminthes</taxon>
        <taxon>Trematoda</taxon>
        <taxon>Digenea</taxon>
        <taxon>Strigeidida</taxon>
        <taxon>Schistosomatoidea</taxon>
        <taxon>Schistosomatidae</taxon>
        <taxon>Trichobilharzia</taxon>
    </lineage>
</organism>
<protein>
    <recommendedName>
        <fullName evidence="4">Small ribosomal subunit protein uS15 N-terminal domain-containing protein</fullName>
    </recommendedName>
</protein>
<sequence>MGRMHSGGKGISRSALPYRRSVPSWQKMTADEVKEQVFKLAKKGLSPSQIVLELLRAKAWHQLFRKIYINSSKKLLQFAST</sequence>
<evidence type="ECO:0000259" key="4">
    <source>
        <dbReference type="SMART" id="SM01386"/>
    </source>
</evidence>
<dbReference type="GO" id="GO:0005730">
    <property type="term" value="C:nucleolus"/>
    <property type="evidence" value="ECO:0007669"/>
    <property type="project" value="TreeGrafter"/>
</dbReference>
<evidence type="ECO:0000256" key="3">
    <source>
        <dbReference type="ARBA" id="ARBA00023274"/>
    </source>
</evidence>
<evidence type="ECO:0000256" key="2">
    <source>
        <dbReference type="ARBA" id="ARBA00022980"/>
    </source>
</evidence>
<keyword evidence="2" id="KW-0689">Ribosomal protein</keyword>
<dbReference type="Pfam" id="PF08069">
    <property type="entry name" value="Ribosomal_S13_N"/>
    <property type="match status" value="1"/>
</dbReference>
<dbReference type="InterPro" id="IPR012606">
    <property type="entry name" value="Ribosomal_uS15_N"/>
</dbReference>
<reference evidence="6" key="2">
    <citation type="submission" date="2023-11" db="UniProtKB">
        <authorList>
            <consortium name="WormBaseParasite"/>
        </authorList>
    </citation>
    <scope>IDENTIFICATION</scope>
</reference>